<evidence type="ECO:0000313" key="2">
    <source>
        <dbReference type="Proteomes" id="UP001060215"/>
    </source>
</evidence>
<name>A0ACC0FZ36_9ERIC</name>
<comment type="caution">
    <text evidence="1">The sequence shown here is derived from an EMBL/GenBank/DDBJ whole genome shotgun (WGS) entry which is preliminary data.</text>
</comment>
<dbReference type="Proteomes" id="UP001060215">
    <property type="component" value="Chromosome 12"/>
</dbReference>
<gene>
    <name evidence="1" type="ORF">LOK49_LG11G02828</name>
</gene>
<evidence type="ECO:0000313" key="1">
    <source>
        <dbReference type="EMBL" id="KAI7993352.1"/>
    </source>
</evidence>
<accession>A0ACC0FZ36</accession>
<keyword evidence="2" id="KW-1185">Reference proteome</keyword>
<sequence length="165" mass="18425">MVSCCITYKNLKSDPLPSTSRHDAVSDTSMLSFDPSIDVLRVEDGNQEHTHQLKRMRLIKASASDSQVDIRMSRVSAEILGKFIHAAHINTHNPLVLVRITTSWALANICDSPSLFEGGVASYLIVLLIECSLQLTKDSDKFINFCCKWCLDMTGLQVVCWYMTG</sequence>
<protein>
    <submittedName>
        <fullName evidence="1">Uncharacterized protein</fullName>
    </submittedName>
</protein>
<organism evidence="1 2">
    <name type="scientific">Camellia lanceoleosa</name>
    <dbReference type="NCBI Taxonomy" id="1840588"/>
    <lineage>
        <taxon>Eukaryota</taxon>
        <taxon>Viridiplantae</taxon>
        <taxon>Streptophyta</taxon>
        <taxon>Embryophyta</taxon>
        <taxon>Tracheophyta</taxon>
        <taxon>Spermatophyta</taxon>
        <taxon>Magnoliopsida</taxon>
        <taxon>eudicotyledons</taxon>
        <taxon>Gunneridae</taxon>
        <taxon>Pentapetalae</taxon>
        <taxon>asterids</taxon>
        <taxon>Ericales</taxon>
        <taxon>Theaceae</taxon>
        <taxon>Camellia</taxon>
    </lineage>
</organism>
<dbReference type="EMBL" id="CM045769">
    <property type="protein sequence ID" value="KAI7993352.1"/>
    <property type="molecule type" value="Genomic_DNA"/>
</dbReference>
<proteinExistence type="predicted"/>
<reference evidence="1 2" key="1">
    <citation type="journal article" date="2022" name="Plant J.">
        <title>Chromosome-level genome of Camellia lanceoleosa provides a valuable resource for understanding genome evolution and self-incompatibility.</title>
        <authorList>
            <person name="Gong W."/>
            <person name="Xiao S."/>
            <person name="Wang L."/>
            <person name="Liao Z."/>
            <person name="Chang Y."/>
            <person name="Mo W."/>
            <person name="Hu G."/>
            <person name="Li W."/>
            <person name="Zhao G."/>
            <person name="Zhu H."/>
            <person name="Hu X."/>
            <person name="Ji K."/>
            <person name="Xiang X."/>
            <person name="Song Q."/>
            <person name="Yuan D."/>
            <person name="Jin S."/>
            <person name="Zhang L."/>
        </authorList>
    </citation>
    <scope>NUCLEOTIDE SEQUENCE [LARGE SCALE GENOMIC DNA]</scope>
    <source>
        <strain evidence="1">SQ_2022a</strain>
    </source>
</reference>